<dbReference type="EMBL" id="GBXM01067082">
    <property type="protein sequence ID" value="JAH41495.1"/>
    <property type="molecule type" value="Transcribed_RNA"/>
</dbReference>
<reference evidence="2" key="1">
    <citation type="submission" date="2014-11" db="EMBL/GenBank/DDBJ databases">
        <authorList>
            <person name="Amaro Gonzalez C."/>
        </authorList>
    </citation>
    <scope>NUCLEOTIDE SEQUENCE</scope>
</reference>
<evidence type="ECO:0000256" key="1">
    <source>
        <dbReference type="SAM" id="MobiDB-lite"/>
    </source>
</evidence>
<evidence type="ECO:0000313" key="2">
    <source>
        <dbReference type="EMBL" id="JAH41495.1"/>
    </source>
</evidence>
<reference evidence="2" key="2">
    <citation type="journal article" date="2015" name="Fish Shellfish Immunol.">
        <title>Early steps in the European eel (Anguilla anguilla)-Vibrio vulnificus interaction in the gills: Role of the RtxA13 toxin.</title>
        <authorList>
            <person name="Callol A."/>
            <person name="Pajuelo D."/>
            <person name="Ebbesson L."/>
            <person name="Teles M."/>
            <person name="MacKenzie S."/>
            <person name="Amaro C."/>
        </authorList>
    </citation>
    <scope>NUCLEOTIDE SEQUENCE</scope>
</reference>
<protein>
    <submittedName>
        <fullName evidence="2">Uncharacterized protein</fullName>
    </submittedName>
</protein>
<organism evidence="2">
    <name type="scientific">Anguilla anguilla</name>
    <name type="common">European freshwater eel</name>
    <name type="synonym">Muraena anguilla</name>
    <dbReference type="NCBI Taxonomy" id="7936"/>
    <lineage>
        <taxon>Eukaryota</taxon>
        <taxon>Metazoa</taxon>
        <taxon>Chordata</taxon>
        <taxon>Craniata</taxon>
        <taxon>Vertebrata</taxon>
        <taxon>Euteleostomi</taxon>
        <taxon>Actinopterygii</taxon>
        <taxon>Neopterygii</taxon>
        <taxon>Teleostei</taxon>
        <taxon>Anguilliformes</taxon>
        <taxon>Anguillidae</taxon>
        <taxon>Anguilla</taxon>
    </lineage>
</organism>
<accession>A0A0E9SLF4</accession>
<dbReference type="AlphaFoldDB" id="A0A0E9SLF4"/>
<proteinExistence type="predicted"/>
<feature type="region of interest" description="Disordered" evidence="1">
    <location>
        <begin position="1"/>
        <end position="31"/>
    </location>
</feature>
<sequence length="31" mass="3429">MKYLQSNQEEPTSGPSASGLLWTHRRSNPGV</sequence>
<feature type="compositionally biased region" description="Polar residues" evidence="1">
    <location>
        <begin position="1"/>
        <end position="16"/>
    </location>
</feature>
<name>A0A0E9SLF4_ANGAN</name>